<protein>
    <recommendedName>
        <fullName evidence="1">Methyltransferase FkbM domain-containing protein</fullName>
    </recommendedName>
</protein>
<proteinExistence type="predicted"/>
<dbReference type="Gene3D" id="3.40.50.150">
    <property type="entry name" value="Vaccinia Virus protein VP39"/>
    <property type="match status" value="1"/>
</dbReference>
<name>A0A835YF69_9CHLO</name>
<dbReference type="OrthoDB" id="411251at2759"/>
<reference evidence="2" key="1">
    <citation type="journal article" date="2020" name="bioRxiv">
        <title>Comparative genomics of Chlamydomonas.</title>
        <authorList>
            <person name="Craig R.J."/>
            <person name="Hasan A.R."/>
            <person name="Ness R.W."/>
            <person name="Keightley P.D."/>
        </authorList>
    </citation>
    <scope>NUCLEOTIDE SEQUENCE</scope>
    <source>
        <strain evidence="2">CCAP 11/70</strain>
    </source>
</reference>
<accession>A0A835YF69</accession>
<comment type="caution">
    <text evidence="2">The sequence shown here is derived from an EMBL/GenBank/DDBJ whole genome shotgun (WGS) entry which is preliminary data.</text>
</comment>
<dbReference type="SUPFAM" id="SSF53335">
    <property type="entry name" value="S-adenosyl-L-methionine-dependent methyltransferases"/>
    <property type="match status" value="1"/>
</dbReference>
<evidence type="ECO:0000313" key="2">
    <source>
        <dbReference type="EMBL" id="KAG2497660.1"/>
    </source>
</evidence>
<dbReference type="NCBIfam" id="TIGR01444">
    <property type="entry name" value="fkbM_fam"/>
    <property type="match status" value="1"/>
</dbReference>
<dbReference type="InterPro" id="IPR006342">
    <property type="entry name" value="FkbM_mtfrase"/>
</dbReference>
<dbReference type="PANTHER" id="PTHR34203">
    <property type="entry name" value="METHYLTRANSFERASE, FKBM FAMILY PROTEIN"/>
    <property type="match status" value="1"/>
</dbReference>
<dbReference type="EMBL" id="JAEHOE010000013">
    <property type="protein sequence ID" value="KAG2497660.1"/>
    <property type="molecule type" value="Genomic_DNA"/>
</dbReference>
<keyword evidence="3" id="KW-1185">Reference proteome</keyword>
<sequence>MEQGGMVEPTISKIFYRVLKDRCLRPDGSRALVVDVGANFGWFAILAARLGCRVIAYEPVPHFRWFLEYNVHINGLSHRVDVRAAAVSNQTSQALRMVVPSTGIWGTAGLGGLNIDHAIEGKKEEIQVPSVRLEDEVKEDVLLMKVDVEGWEYAVIQGAEGLLSKYNNNNVENIVMEYSPGVPERHMMVEEEMETVRMLARFMHRGYRIGHIGSGSDDLGSWGEPVQPMREVTLDNLKYDMTDLRMWKNRTLGCPPREELAQYAVWTSCNQIPEDLSPRSFRATFQHNTNVWVARGASLEDHLQLSGAVGVVDLQAPPSRWMSTTGQNTGLGCAWCDMDPVWQVRSRCPCTQPAVCGPEQETVERLAAQGLLASNYVLTETAAAVLGLAEEPRGVA</sequence>
<feature type="domain" description="Methyltransferase FkbM" evidence="1">
    <location>
        <begin position="35"/>
        <end position="208"/>
    </location>
</feature>
<dbReference type="InterPro" id="IPR052514">
    <property type="entry name" value="SAM-dependent_MTase"/>
</dbReference>
<dbReference type="Pfam" id="PF05050">
    <property type="entry name" value="Methyltransf_21"/>
    <property type="match status" value="1"/>
</dbReference>
<dbReference type="Proteomes" id="UP000612055">
    <property type="component" value="Unassembled WGS sequence"/>
</dbReference>
<gene>
    <name evidence="2" type="ORF">HYH03_004399</name>
</gene>
<dbReference type="AlphaFoldDB" id="A0A835YF69"/>
<dbReference type="InterPro" id="IPR029063">
    <property type="entry name" value="SAM-dependent_MTases_sf"/>
</dbReference>
<evidence type="ECO:0000313" key="3">
    <source>
        <dbReference type="Proteomes" id="UP000612055"/>
    </source>
</evidence>
<organism evidence="2 3">
    <name type="scientific">Edaphochlamys debaryana</name>
    <dbReference type="NCBI Taxonomy" id="47281"/>
    <lineage>
        <taxon>Eukaryota</taxon>
        <taxon>Viridiplantae</taxon>
        <taxon>Chlorophyta</taxon>
        <taxon>core chlorophytes</taxon>
        <taxon>Chlorophyceae</taxon>
        <taxon>CS clade</taxon>
        <taxon>Chlamydomonadales</taxon>
        <taxon>Chlamydomonadales incertae sedis</taxon>
        <taxon>Edaphochlamys</taxon>
    </lineage>
</organism>
<dbReference type="PANTHER" id="PTHR34203:SF13">
    <property type="entry name" value="EXPRESSED PROTEIN"/>
    <property type="match status" value="1"/>
</dbReference>
<evidence type="ECO:0000259" key="1">
    <source>
        <dbReference type="Pfam" id="PF05050"/>
    </source>
</evidence>